<protein>
    <submittedName>
        <fullName evidence="3">Uncharacterized protein</fullName>
    </submittedName>
</protein>
<name>A0A7S4M0M7_GUITH</name>
<gene>
    <name evidence="3" type="ORF">GTHE00462_LOCUS1767</name>
</gene>
<keyword evidence="2" id="KW-0472">Membrane</keyword>
<evidence type="ECO:0000313" key="3">
    <source>
        <dbReference type="EMBL" id="CAE2192456.1"/>
    </source>
</evidence>
<feature type="compositionally biased region" description="Basic and acidic residues" evidence="1">
    <location>
        <begin position="74"/>
        <end position="83"/>
    </location>
</feature>
<organism evidence="3">
    <name type="scientific">Guillardia theta</name>
    <name type="common">Cryptophyte</name>
    <name type="synonym">Cryptomonas phi</name>
    <dbReference type="NCBI Taxonomy" id="55529"/>
    <lineage>
        <taxon>Eukaryota</taxon>
        <taxon>Cryptophyceae</taxon>
        <taxon>Pyrenomonadales</taxon>
        <taxon>Geminigeraceae</taxon>
        <taxon>Guillardia</taxon>
    </lineage>
</organism>
<keyword evidence="2" id="KW-0812">Transmembrane</keyword>
<sequence length="211" mass="22692">MAAAADLRPVVGVIGFGLISALLIISGGRTELSSPEISLLGRKPFSYPKIHVVKRGTFLAAADSDETDDDKENEAEGKALEDLSDKLNDDERSLWPFPEYARPVRAAHFDAFGRITTNGNCEVNYWTGGSEYAEGNADGLSKLSNTYNFPQNSDCLSGPPGASKRVVDTRANTWGYECYSNGKCSIFPTGKVGDSEQGGDFQHSVDGIAKD</sequence>
<keyword evidence="2" id="KW-1133">Transmembrane helix</keyword>
<evidence type="ECO:0000256" key="1">
    <source>
        <dbReference type="SAM" id="MobiDB-lite"/>
    </source>
</evidence>
<dbReference type="AlphaFoldDB" id="A0A7S4M0M7"/>
<reference evidence="3" key="1">
    <citation type="submission" date="2021-01" db="EMBL/GenBank/DDBJ databases">
        <authorList>
            <person name="Corre E."/>
            <person name="Pelletier E."/>
            <person name="Niang G."/>
            <person name="Scheremetjew M."/>
            <person name="Finn R."/>
            <person name="Kale V."/>
            <person name="Holt S."/>
            <person name="Cochrane G."/>
            <person name="Meng A."/>
            <person name="Brown T."/>
            <person name="Cohen L."/>
        </authorList>
    </citation>
    <scope>NUCLEOTIDE SEQUENCE</scope>
    <source>
        <strain evidence="3">CCMP 2712</strain>
    </source>
</reference>
<proteinExistence type="predicted"/>
<feature type="compositionally biased region" description="Acidic residues" evidence="1">
    <location>
        <begin position="63"/>
        <end position="73"/>
    </location>
</feature>
<dbReference type="EMBL" id="HBKN01002049">
    <property type="protein sequence ID" value="CAE2192456.1"/>
    <property type="molecule type" value="Transcribed_RNA"/>
</dbReference>
<accession>A0A7S4M0M7</accession>
<feature type="region of interest" description="Disordered" evidence="1">
    <location>
        <begin position="63"/>
        <end position="83"/>
    </location>
</feature>
<feature type="transmembrane region" description="Helical" evidence="2">
    <location>
        <begin position="7"/>
        <end position="28"/>
    </location>
</feature>
<evidence type="ECO:0000256" key="2">
    <source>
        <dbReference type="SAM" id="Phobius"/>
    </source>
</evidence>